<comment type="caution">
    <text evidence="2">The sequence shown here is derived from an EMBL/GenBank/DDBJ whole genome shotgun (WGS) entry which is preliminary data.</text>
</comment>
<keyword evidence="1" id="KW-0732">Signal</keyword>
<dbReference type="Proteomes" id="UP000479132">
    <property type="component" value="Unassembled WGS sequence"/>
</dbReference>
<feature type="signal peptide" evidence="1">
    <location>
        <begin position="1"/>
        <end position="23"/>
    </location>
</feature>
<evidence type="ECO:0000313" key="3">
    <source>
        <dbReference type="Proteomes" id="UP000479132"/>
    </source>
</evidence>
<accession>A0A6M1TI46</accession>
<name>A0A6M1TI46_9BACT</name>
<feature type="chain" id="PRO_5026650134" description="Outer membrane beta-barrel protein" evidence="1">
    <location>
        <begin position="24"/>
        <end position="232"/>
    </location>
</feature>
<sequence>MKNKLLTSGILLFLFFFLTKSQAQTTYKSDPGFFSPIVESLYLQGGSIGENTVLVGPALGYRFNKNYDLTLHTEYLSTEFNANNKFSMLNFGLMFGRTDHFSDHNMLRSELSVYKSVTLNITGLPPSVPDPNLTTAKLTSSFYRSITLSDSVTLLPNAGGFLGYGDYQPAVSSATLRQGYDGFILGPRLGFDILFQFSNSFYLVVKPDYQLRIDPSQDTSEGTLLFNIQLNF</sequence>
<dbReference type="RefSeq" id="WP_165267852.1">
    <property type="nucleotide sequence ID" value="NZ_JAALLS010000008.1"/>
</dbReference>
<evidence type="ECO:0000256" key="1">
    <source>
        <dbReference type="SAM" id="SignalP"/>
    </source>
</evidence>
<organism evidence="2 3">
    <name type="scientific">Fodinibius halophilus</name>
    <dbReference type="NCBI Taxonomy" id="1736908"/>
    <lineage>
        <taxon>Bacteria</taxon>
        <taxon>Pseudomonadati</taxon>
        <taxon>Balneolota</taxon>
        <taxon>Balneolia</taxon>
        <taxon>Balneolales</taxon>
        <taxon>Balneolaceae</taxon>
        <taxon>Fodinibius</taxon>
    </lineage>
</organism>
<evidence type="ECO:0008006" key="4">
    <source>
        <dbReference type="Google" id="ProtNLM"/>
    </source>
</evidence>
<keyword evidence="3" id="KW-1185">Reference proteome</keyword>
<proteinExistence type="predicted"/>
<protein>
    <recommendedName>
        <fullName evidence="4">Outer membrane beta-barrel protein</fullName>
    </recommendedName>
</protein>
<dbReference type="EMBL" id="JAALLS010000008">
    <property type="protein sequence ID" value="NGP88290.1"/>
    <property type="molecule type" value="Genomic_DNA"/>
</dbReference>
<reference evidence="2 3" key="1">
    <citation type="submission" date="2020-02" db="EMBL/GenBank/DDBJ databases">
        <title>Aliifodinibius halophilus 2W32, complete genome.</title>
        <authorList>
            <person name="Li Y."/>
            <person name="Wu S."/>
        </authorList>
    </citation>
    <scope>NUCLEOTIDE SEQUENCE [LARGE SCALE GENOMIC DNA]</scope>
    <source>
        <strain evidence="2 3">2W32</strain>
    </source>
</reference>
<gene>
    <name evidence="2" type="ORF">G3569_07975</name>
</gene>
<dbReference type="AlphaFoldDB" id="A0A6M1TI46"/>
<evidence type="ECO:0000313" key="2">
    <source>
        <dbReference type="EMBL" id="NGP88290.1"/>
    </source>
</evidence>